<dbReference type="Gene3D" id="1.25.40.10">
    <property type="entry name" value="Tetratricopeptide repeat domain"/>
    <property type="match status" value="3"/>
</dbReference>
<feature type="repeat" description="PPR" evidence="3">
    <location>
        <begin position="137"/>
        <end position="167"/>
    </location>
</feature>
<feature type="repeat" description="PPR" evidence="3">
    <location>
        <begin position="67"/>
        <end position="101"/>
    </location>
</feature>
<dbReference type="EMBL" id="JBBPBK010000014">
    <property type="protein sequence ID" value="KAK9270370.1"/>
    <property type="molecule type" value="Genomic_DNA"/>
</dbReference>
<dbReference type="PANTHER" id="PTHR47926">
    <property type="entry name" value="PENTATRICOPEPTIDE REPEAT-CONTAINING PROTEIN"/>
    <property type="match status" value="1"/>
</dbReference>
<dbReference type="InterPro" id="IPR046960">
    <property type="entry name" value="PPR_At4g14850-like_plant"/>
</dbReference>
<evidence type="ECO:0000256" key="1">
    <source>
        <dbReference type="ARBA" id="ARBA00006643"/>
    </source>
</evidence>
<dbReference type="PANTHER" id="PTHR47926:SF408">
    <property type="entry name" value="DYW DOMAIN-CONTAINING PROTEIN"/>
    <property type="match status" value="1"/>
</dbReference>
<feature type="repeat" description="PPR" evidence="3">
    <location>
        <begin position="239"/>
        <end position="269"/>
    </location>
</feature>
<dbReference type="NCBIfam" id="TIGR00756">
    <property type="entry name" value="PPR"/>
    <property type="match status" value="5"/>
</dbReference>
<proteinExistence type="inferred from homology"/>
<organism evidence="5 6">
    <name type="scientific">Liquidambar formosana</name>
    <name type="common">Formosan gum</name>
    <dbReference type="NCBI Taxonomy" id="63359"/>
    <lineage>
        <taxon>Eukaryota</taxon>
        <taxon>Viridiplantae</taxon>
        <taxon>Streptophyta</taxon>
        <taxon>Embryophyta</taxon>
        <taxon>Tracheophyta</taxon>
        <taxon>Spermatophyta</taxon>
        <taxon>Magnoliopsida</taxon>
        <taxon>eudicotyledons</taxon>
        <taxon>Gunneridae</taxon>
        <taxon>Pentapetalae</taxon>
        <taxon>Saxifragales</taxon>
        <taxon>Altingiaceae</taxon>
        <taxon>Liquidambar</taxon>
    </lineage>
</organism>
<dbReference type="InterPro" id="IPR011990">
    <property type="entry name" value="TPR-like_helical_dom_sf"/>
</dbReference>
<dbReference type="InterPro" id="IPR002885">
    <property type="entry name" value="PPR_rpt"/>
</dbReference>
<dbReference type="GO" id="GO:0008270">
    <property type="term" value="F:zinc ion binding"/>
    <property type="evidence" value="ECO:0007669"/>
    <property type="project" value="InterPro"/>
</dbReference>
<feature type="repeat" description="PPR" evidence="3">
    <location>
        <begin position="271"/>
        <end position="305"/>
    </location>
</feature>
<dbReference type="PROSITE" id="PS51375">
    <property type="entry name" value="PPR"/>
    <property type="match status" value="6"/>
</dbReference>
<feature type="domain" description="DYW" evidence="4">
    <location>
        <begin position="485"/>
        <end position="577"/>
    </location>
</feature>
<evidence type="ECO:0000259" key="4">
    <source>
        <dbReference type="Pfam" id="PF14432"/>
    </source>
</evidence>
<feature type="repeat" description="PPR" evidence="3">
    <location>
        <begin position="168"/>
        <end position="203"/>
    </location>
</feature>
<keyword evidence="2" id="KW-0677">Repeat</keyword>
<evidence type="ECO:0000256" key="3">
    <source>
        <dbReference type="PROSITE-ProRule" id="PRU00708"/>
    </source>
</evidence>
<comment type="similarity">
    <text evidence="1">Belongs to the PPR family. PCMP-H subfamily.</text>
</comment>
<accession>A0AAP0NC80</accession>
<dbReference type="AlphaFoldDB" id="A0AAP0NC80"/>
<dbReference type="InterPro" id="IPR046848">
    <property type="entry name" value="E_motif"/>
</dbReference>
<dbReference type="Proteomes" id="UP001415857">
    <property type="component" value="Unassembled WGS sequence"/>
</dbReference>
<dbReference type="FunFam" id="1.25.40.10:FF:002536">
    <property type="entry name" value="Tetratricopeptide repeat (TPR)-like superfamily protein"/>
    <property type="match status" value="1"/>
</dbReference>
<evidence type="ECO:0000256" key="2">
    <source>
        <dbReference type="ARBA" id="ARBA00022737"/>
    </source>
</evidence>
<comment type="caution">
    <text evidence="5">The sequence shown here is derived from an EMBL/GenBank/DDBJ whole genome shotgun (WGS) entry which is preliminary data.</text>
</comment>
<dbReference type="GO" id="GO:0003723">
    <property type="term" value="F:RNA binding"/>
    <property type="evidence" value="ECO:0007669"/>
    <property type="project" value="InterPro"/>
</dbReference>
<dbReference type="Pfam" id="PF20431">
    <property type="entry name" value="E_motif"/>
    <property type="match status" value="1"/>
</dbReference>
<gene>
    <name evidence="5" type="ORF">L1049_025949</name>
</gene>
<dbReference type="Pfam" id="PF01535">
    <property type="entry name" value="PPR"/>
    <property type="match status" value="3"/>
</dbReference>
<dbReference type="FunFam" id="1.25.40.10:FF:000344">
    <property type="entry name" value="Pentatricopeptide repeat-containing protein"/>
    <property type="match status" value="1"/>
</dbReference>
<dbReference type="Pfam" id="PF13041">
    <property type="entry name" value="PPR_2"/>
    <property type="match status" value="2"/>
</dbReference>
<name>A0AAP0NC80_LIQFO</name>
<sequence length="577" mass="64415">MASSSFDSLLQKCTALPHIKQLQAHLITTGIFQYSPCRTKLLELCALSPAGDLSFAALIFRHFQFPSTNEWNALIRGLAQSSEPTKAITCYRTMAREFHKPDALTCSFALKACARALALLEAKQIQSHIYRHGFLADVLLQTTLLDVYAKTGNIDSAQYVFDEMSKRDVATWNALIAGLAQGSRLSEAIALFHRMRVEEGMKPNEITVLGALSACSQLGALREGERIHSYIRDEKLDMNVQVCNVVIDMYAKCGFVDKAYWVFENMSCRKSVVTWNTMIMAFAMHGDGVKALELFDKMGQTGVRQDAVTYLAALCGCNHAGLVEDGVQLFNSMAGCGVTPNVKHYGSVVDLLGRAGRLEEAYEIINSMPMVPDVVLWQSLLGACKTYGNVDMAEIASRKLVEMGSNSCGDFVLLSNVYAAHERWDDVGRVREAMKNRDVKKLPGFSYIEVEGVIHKFLNGDQSHSNWREIYGKLDEIRFRIKAHGYVAGTSFVLHDIGEEDKENALCYHSEKLAVAFGLISASEGTPIQVIKNLRICGDCHAMIKLISKIYDREIIVRDRARFHRFKEGSCSCRDYW</sequence>
<reference evidence="5 6" key="1">
    <citation type="journal article" date="2024" name="Plant J.">
        <title>Genome sequences and population genomics reveal climatic adaptation and genomic divergence between two closely related sweetgum species.</title>
        <authorList>
            <person name="Xu W.Q."/>
            <person name="Ren C.Q."/>
            <person name="Zhang X.Y."/>
            <person name="Comes H.P."/>
            <person name="Liu X.H."/>
            <person name="Li Y.G."/>
            <person name="Kettle C.J."/>
            <person name="Jalonen R."/>
            <person name="Gaisberger H."/>
            <person name="Ma Y.Z."/>
            <person name="Qiu Y.X."/>
        </authorList>
    </citation>
    <scope>NUCLEOTIDE SEQUENCE [LARGE SCALE GENOMIC DNA]</scope>
    <source>
        <strain evidence="5">Hangzhou</strain>
    </source>
</reference>
<protein>
    <recommendedName>
        <fullName evidence="4">DYW domain-containing protein</fullName>
    </recommendedName>
</protein>
<evidence type="ECO:0000313" key="5">
    <source>
        <dbReference type="EMBL" id="KAK9270370.1"/>
    </source>
</evidence>
<keyword evidence="6" id="KW-1185">Reference proteome</keyword>
<feature type="repeat" description="PPR" evidence="3">
    <location>
        <begin position="306"/>
        <end position="340"/>
    </location>
</feature>
<dbReference type="GO" id="GO:0009451">
    <property type="term" value="P:RNA modification"/>
    <property type="evidence" value="ECO:0007669"/>
    <property type="project" value="InterPro"/>
</dbReference>
<evidence type="ECO:0000313" key="6">
    <source>
        <dbReference type="Proteomes" id="UP001415857"/>
    </source>
</evidence>
<dbReference type="Pfam" id="PF14432">
    <property type="entry name" value="DYW_deaminase"/>
    <property type="match status" value="1"/>
</dbReference>
<dbReference type="InterPro" id="IPR032867">
    <property type="entry name" value="DYW_dom"/>
</dbReference>